<evidence type="ECO:0000313" key="14">
    <source>
        <dbReference type="Proteomes" id="UP000011740"/>
    </source>
</evidence>
<dbReference type="eggNOG" id="COG4585">
    <property type="taxonomic scope" value="Bacteria"/>
</dbReference>
<dbReference type="InterPro" id="IPR050482">
    <property type="entry name" value="Sensor_HK_TwoCompSys"/>
</dbReference>
<evidence type="ECO:0000256" key="6">
    <source>
        <dbReference type="ARBA" id="ARBA00022777"/>
    </source>
</evidence>
<keyword evidence="10" id="KW-1133">Transmembrane helix</keyword>
<dbReference type="GO" id="GO:0005524">
    <property type="term" value="F:ATP binding"/>
    <property type="evidence" value="ECO:0007669"/>
    <property type="project" value="UniProtKB-KW"/>
</dbReference>
<evidence type="ECO:0000256" key="3">
    <source>
        <dbReference type="ARBA" id="ARBA00022553"/>
    </source>
</evidence>
<dbReference type="GO" id="GO:0046983">
    <property type="term" value="F:protein dimerization activity"/>
    <property type="evidence" value="ECO:0007669"/>
    <property type="project" value="InterPro"/>
</dbReference>
<sequence>MAAGAAALPGAGGMAVGTMTVSALLTLAATGWWPRDARRLALTAVAVAAVCGLGTVFAGPGATTEGSPAIKLALVEYASGTWLVLLVTRALPLRRSAALWLVLGVAVATLLLRADAYDGALEAAGQSVFLSAGPLAAGALGNGLYTAGERRARSVREARRAQRLELAADLHDFVAHDVSGIVALAQAAQVVHGARPEQVPPLLRQIEEAGVRALGAMDRTVHMLRDGDGRLSAAGSGPDAPVADDAGARAAAYGLDDVPGVVERFRASGTADVRLADELPPERRADVPREVAATAHRVVVEALTNVRRHAPGAERVRVVLSCGGGGSRESAGSREDGLAGASLSVSVTDSGRGAAGARAGRPSAGERRSGLGLAGLAERVEALGGVLTAGGCGEGAGWEVRAEFPLRW</sequence>
<accession>M3B9U0</accession>
<dbReference type="InterPro" id="IPR003594">
    <property type="entry name" value="HATPase_dom"/>
</dbReference>
<evidence type="ECO:0000256" key="9">
    <source>
        <dbReference type="SAM" id="MobiDB-lite"/>
    </source>
</evidence>
<dbReference type="GO" id="GO:0016020">
    <property type="term" value="C:membrane"/>
    <property type="evidence" value="ECO:0007669"/>
    <property type="project" value="InterPro"/>
</dbReference>
<dbReference type="InterPro" id="IPR011712">
    <property type="entry name" value="Sig_transdc_His_kin_sub3_dim/P"/>
</dbReference>
<keyword evidence="4" id="KW-0808">Transferase</keyword>
<evidence type="ECO:0000259" key="11">
    <source>
        <dbReference type="Pfam" id="PF02518"/>
    </source>
</evidence>
<feature type="transmembrane region" description="Helical" evidence="10">
    <location>
        <begin position="40"/>
        <end position="58"/>
    </location>
</feature>
<dbReference type="AlphaFoldDB" id="M3B9U0"/>
<keyword evidence="8" id="KW-0902">Two-component regulatory system</keyword>
<dbReference type="Gene3D" id="3.30.565.10">
    <property type="entry name" value="Histidine kinase-like ATPase, C-terminal domain"/>
    <property type="match status" value="1"/>
</dbReference>
<gene>
    <name evidence="13" type="ORF">H340_32190</name>
</gene>
<keyword evidence="10" id="KW-0472">Membrane</keyword>
<evidence type="ECO:0000313" key="13">
    <source>
        <dbReference type="EMBL" id="EME96299.1"/>
    </source>
</evidence>
<name>M3B9U0_STRM1</name>
<dbReference type="Proteomes" id="UP000011740">
    <property type="component" value="Unassembled WGS sequence"/>
</dbReference>
<feature type="domain" description="Signal transduction histidine kinase subgroup 3 dimerisation and phosphoacceptor" evidence="12">
    <location>
        <begin position="163"/>
        <end position="227"/>
    </location>
</feature>
<reference evidence="13 14" key="1">
    <citation type="journal article" date="2013" name="Genome Announc.">
        <title>Whole-Genome Shotgun Assembly and Analysis of the Genome of Streptomyces mobaraensis DSM 40847, a Strain for Industrial Production of Microbial Transglutaminase.</title>
        <authorList>
            <person name="Yang H."/>
            <person name="He T."/>
            <person name="Wu W."/>
            <person name="Zhu W."/>
            <person name="Lu B."/>
            <person name="Sun W."/>
        </authorList>
    </citation>
    <scope>NUCLEOTIDE SEQUENCE [LARGE SCALE GENOMIC DNA]</scope>
    <source>
        <strain evidence="13 14">DSM 40847</strain>
    </source>
</reference>
<feature type="transmembrane region" description="Helical" evidence="10">
    <location>
        <begin position="6"/>
        <end position="28"/>
    </location>
</feature>
<evidence type="ECO:0000256" key="8">
    <source>
        <dbReference type="ARBA" id="ARBA00023012"/>
    </source>
</evidence>
<dbReference type="EC" id="2.7.13.3" evidence="2"/>
<evidence type="ECO:0000256" key="1">
    <source>
        <dbReference type="ARBA" id="ARBA00000085"/>
    </source>
</evidence>
<dbReference type="PATRIC" id="fig|1223523.3.peg.6515"/>
<evidence type="ECO:0000256" key="2">
    <source>
        <dbReference type="ARBA" id="ARBA00012438"/>
    </source>
</evidence>
<dbReference type="GO" id="GO:0000155">
    <property type="term" value="F:phosphorelay sensor kinase activity"/>
    <property type="evidence" value="ECO:0007669"/>
    <property type="project" value="InterPro"/>
</dbReference>
<evidence type="ECO:0000259" key="12">
    <source>
        <dbReference type="Pfam" id="PF07730"/>
    </source>
</evidence>
<dbReference type="PANTHER" id="PTHR24421">
    <property type="entry name" value="NITRATE/NITRITE SENSOR PROTEIN NARX-RELATED"/>
    <property type="match status" value="1"/>
</dbReference>
<feature type="transmembrane region" description="Helical" evidence="10">
    <location>
        <begin position="70"/>
        <end position="91"/>
    </location>
</feature>
<protein>
    <recommendedName>
        <fullName evidence="2">histidine kinase</fullName>
        <ecNumber evidence="2">2.7.13.3</ecNumber>
    </recommendedName>
</protein>
<proteinExistence type="predicted"/>
<dbReference type="Pfam" id="PF07730">
    <property type="entry name" value="HisKA_3"/>
    <property type="match status" value="1"/>
</dbReference>
<keyword evidence="3" id="KW-0597">Phosphoprotein</keyword>
<organism evidence="13 14">
    <name type="scientific">Streptomyces mobaraensis (strain ATCC 29032 / DSM 40847 / JCM 4168 / NBRC 13819 / NCIMB 11159 / IPCR 16-22)</name>
    <dbReference type="NCBI Taxonomy" id="1223523"/>
    <lineage>
        <taxon>Bacteria</taxon>
        <taxon>Bacillati</taxon>
        <taxon>Actinomycetota</taxon>
        <taxon>Actinomycetes</taxon>
        <taxon>Kitasatosporales</taxon>
        <taxon>Streptomycetaceae</taxon>
        <taxon>Streptomyces</taxon>
    </lineage>
</organism>
<dbReference type="CDD" id="cd16917">
    <property type="entry name" value="HATPase_UhpB-NarQ-NarX-like"/>
    <property type="match status" value="1"/>
</dbReference>
<dbReference type="PANTHER" id="PTHR24421:SF10">
    <property type="entry name" value="NITRATE_NITRITE SENSOR PROTEIN NARQ"/>
    <property type="match status" value="1"/>
</dbReference>
<keyword evidence="10" id="KW-0812">Transmembrane</keyword>
<keyword evidence="6 13" id="KW-0418">Kinase</keyword>
<evidence type="ECO:0000256" key="7">
    <source>
        <dbReference type="ARBA" id="ARBA00022840"/>
    </source>
</evidence>
<dbReference type="Gene3D" id="1.20.5.1930">
    <property type="match status" value="1"/>
</dbReference>
<dbReference type="SUPFAM" id="SSF55874">
    <property type="entry name" value="ATPase domain of HSP90 chaperone/DNA topoisomerase II/histidine kinase"/>
    <property type="match status" value="1"/>
</dbReference>
<evidence type="ECO:0000256" key="5">
    <source>
        <dbReference type="ARBA" id="ARBA00022741"/>
    </source>
</evidence>
<feature type="region of interest" description="Disordered" evidence="9">
    <location>
        <begin position="349"/>
        <end position="369"/>
    </location>
</feature>
<feature type="compositionally biased region" description="Low complexity" evidence="9">
    <location>
        <begin position="350"/>
        <end position="363"/>
    </location>
</feature>
<keyword evidence="5" id="KW-0547">Nucleotide-binding</keyword>
<dbReference type="EMBL" id="AORZ01000247">
    <property type="protein sequence ID" value="EME96299.1"/>
    <property type="molecule type" value="Genomic_DNA"/>
</dbReference>
<dbReference type="Pfam" id="PF02518">
    <property type="entry name" value="HATPase_c"/>
    <property type="match status" value="1"/>
</dbReference>
<evidence type="ECO:0000256" key="10">
    <source>
        <dbReference type="SAM" id="Phobius"/>
    </source>
</evidence>
<evidence type="ECO:0000256" key="4">
    <source>
        <dbReference type="ARBA" id="ARBA00022679"/>
    </source>
</evidence>
<feature type="domain" description="Histidine kinase/HSP90-like ATPase" evidence="11">
    <location>
        <begin position="294"/>
        <end position="406"/>
    </location>
</feature>
<comment type="caution">
    <text evidence="13">The sequence shown here is derived from an EMBL/GenBank/DDBJ whole genome shotgun (WGS) entry which is preliminary data.</text>
</comment>
<dbReference type="InterPro" id="IPR036890">
    <property type="entry name" value="HATPase_C_sf"/>
</dbReference>
<dbReference type="STRING" id="1223523.H340_32190"/>
<feature type="transmembrane region" description="Helical" evidence="10">
    <location>
        <begin position="128"/>
        <end position="147"/>
    </location>
</feature>
<comment type="catalytic activity">
    <reaction evidence="1">
        <text>ATP + protein L-histidine = ADP + protein N-phospho-L-histidine.</text>
        <dbReference type="EC" id="2.7.13.3"/>
    </reaction>
</comment>
<keyword evidence="7" id="KW-0067">ATP-binding</keyword>
<feature type="transmembrane region" description="Helical" evidence="10">
    <location>
        <begin position="98"/>
        <end position="116"/>
    </location>
</feature>